<dbReference type="SUPFAM" id="SSF53649">
    <property type="entry name" value="Alkaline phosphatase-like"/>
    <property type="match status" value="1"/>
</dbReference>
<dbReference type="PROSITE" id="PS51257">
    <property type="entry name" value="PROKAR_LIPOPROTEIN"/>
    <property type="match status" value="1"/>
</dbReference>
<name>A0ABS5JRQ7_9BACT</name>
<organism evidence="1 2">
    <name type="scientific">Carboxylicivirga linearis</name>
    <dbReference type="NCBI Taxonomy" id="1628157"/>
    <lineage>
        <taxon>Bacteria</taxon>
        <taxon>Pseudomonadati</taxon>
        <taxon>Bacteroidota</taxon>
        <taxon>Bacteroidia</taxon>
        <taxon>Marinilabiliales</taxon>
        <taxon>Marinilabiliaceae</taxon>
        <taxon>Carboxylicivirga</taxon>
    </lineage>
</organism>
<accession>A0ABS5JRQ7</accession>
<dbReference type="InterPro" id="IPR017850">
    <property type="entry name" value="Alkaline_phosphatase_core_sf"/>
</dbReference>
<dbReference type="EMBL" id="JAGUCO010000002">
    <property type="protein sequence ID" value="MBS2097530.1"/>
    <property type="molecule type" value="Genomic_DNA"/>
</dbReference>
<sequence>MRLFKILSCFIICLFVSCDSLVVENEHHKPYLLVVSLDGFRWDYQDLYNTPFLDSIEKVGAKAKSLQPSFPSKTFPNHYSIATGLYPDHHGLVANSFYSKKYADFYKVRDREKVQDGNYYGGEPIWVTVEKNGIKSASYFWVGTEADVQGIRPTYWKQYDSAIGYSARIDSVVSWLNLPYNQRPHLCMLYFDEPDGVGHNYGPESDSTRIMVNRLDAYLSELTNKINDIGIKDSIDIIILSDHGMGAINDERKVVINQIIDTAQVNYITGSNPFYLLDAKEPFIKKIKNELNCIPGIQAWEKDSVPDYLHYGTNKNIASLIVVADSAYSIVADPTDMVIGGTHGYDPTNKDMHGIFYAFGPSFKNGYASETFENIQIYELMCHILGVRAVDNDGDLKVTEDLLK</sequence>
<keyword evidence="2" id="KW-1185">Reference proteome</keyword>
<evidence type="ECO:0000313" key="2">
    <source>
        <dbReference type="Proteomes" id="UP000708576"/>
    </source>
</evidence>
<evidence type="ECO:0000313" key="1">
    <source>
        <dbReference type="EMBL" id="MBS2097530.1"/>
    </source>
</evidence>
<dbReference type="InterPro" id="IPR002591">
    <property type="entry name" value="Phosphodiest/P_Trfase"/>
</dbReference>
<dbReference type="Gene3D" id="3.40.720.10">
    <property type="entry name" value="Alkaline Phosphatase, subunit A"/>
    <property type="match status" value="1"/>
</dbReference>
<dbReference type="CDD" id="cd16018">
    <property type="entry name" value="Enpp"/>
    <property type="match status" value="1"/>
</dbReference>
<dbReference type="Gene3D" id="3.30.1360.180">
    <property type="match status" value="1"/>
</dbReference>
<dbReference type="PANTHER" id="PTHR10151:SF120">
    <property type="entry name" value="BIS(5'-ADENOSYL)-TRIPHOSPHATASE"/>
    <property type="match status" value="1"/>
</dbReference>
<dbReference type="PANTHER" id="PTHR10151">
    <property type="entry name" value="ECTONUCLEOTIDE PYROPHOSPHATASE/PHOSPHODIESTERASE"/>
    <property type="match status" value="1"/>
</dbReference>
<protein>
    <submittedName>
        <fullName evidence="1">Alkaline phosphatase family protein</fullName>
    </submittedName>
</protein>
<gene>
    <name evidence="1" type="ORF">KEM10_04510</name>
</gene>
<dbReference type="Pfam" id="PF01663">
    <property type="entry name" value="Phosphodiest"/>
    <property type="match status" value="1"/>
</dbReference>
<comment type="caution">
    <text evidence="1">The sequence shown here is derived from an EMBL/GenBank/DDBJ whole genome shotgun (WGS) entry which is preliminary data.</text>
</comment>
<reference evidence="1 2" key="1">
    <citation type="journal article" date="2015" name="Int. J. Syst. Evol. Microbiol.">
        <title>Carboxylicivirga linearis sp. nov., isolated from a sea cucumber culture pond.</title>
        <authorList>
            <person name="Wang F.Q."/>
            <person name="Zhou Y.X."/>
            <person name="Lin X.Z."/>
            <person name="Chen G.J."/>
            <person name="Du Z.J."/>
        </authorList>
    </citation>
    <scope>NUCLEOTIDE SEQUENCE [LARGE SCALE GENOMIC DNA]</scope>
    <source>
        <strain evidence="1 2">FB218</strain>
    </source>
</reference>
<dbReference type="RefSeq" id="WP_212214052.1">
    <property type="nucleotide sequence ID" value="NZ_JAGUCO010000002.1"/>
</dbReference>
<proteinExistence type="predicted"/>
<dbReference type="Proteomes" id="UP000708576">
    <property type="component" value="Unassembled WGS sequence"/>
</dbReference>